<dbReference type="OrthoDB" id="6335138at2759"/>
<protein>
    <submittedName>
        <fullName evidence="2">Uncharacterized protein</fullName>
    </submittedName>
</protein>
<name>A0A8J2S1E9_9CRUS</name>
<keyword evidence="3" id="KW-1185">Reference proteome</keyword>
<dbReference type="EMBL" id="CAKKLH010000293">
    <property type="protein sequence ID" value="CAH0109624.1"/>
    <property type="molecule type" value="Genomic_DNA"/>
</dbReference>
<evidence type="ECO:0000313" key="3">
    <source>
        <dbReference type="Proteomes" id="UP000789390"/>
    </source>
</evidence>
<feature type="region of interest" description="Disordered" evidence="1">
    <location>
        <begin position="428"/>
        <end position="473"/>
    </location>
</feature>
<sequence length="489" mass="54538">MISSGDGYRLVSQHRTGFPSNPSVWSYGMAVPWQHPSQQLAFPVPLHFVTPQLNTQWFPLDNFASLPPKPKINQGNQSTLVNTKPSRRFSDPGPRVRVCDVSDKPNLSYKKKVANEDKCNLSENQHIADEANKDRIFSNLLQELRTAHDFNRQLCLELHKANMKLHLTQQHANEHQPGSMAALVRKLYEAHHIRSEVLSNWSKSGESFGRKGSCTSNKFDSDDPEEALLKEREVLITKLQSTEKKIQRVRNAQWNGTVTESPYPCCQHNTDQRSPMNTSRCMGDVLSFNKVSRNHSFAMTSPSTSDPPSLEDLDIASSKHYGGIGSTNSGLSHLLLQPSRPLLEGRTCVPNSNVLIQGATSVVCPTLKRDIELQLATVERDRRQLEHQLQDSIGTRRLSEDRVIKLERLVSVLRKKLDMQTTIHNASSSNCSAALPSPTENKKPTNTNYSTTPNDYAANLASGRTSQTSMEGPASLPSYLQVVGPVTQL</sequence>
<feature type="region of interest" description="Disordered" evidence="1">
    <location>
        <begin position="68"/>
        <end position="95"/>
    </location>
</feature>
<gene>
    <name evidence="2" type="ORF">DGAL_LOCUS13107</name>
</gene>
<organism evidence="2 3">
    <name type="scientific">Daphnia galeata</name>
    <dbReference type="NCBI Taxonomy" id="27404"/>
    <lineage>
        <taxon>Eukaryota</taxon>
        <taxon>Metazoa</taxon>
        <taxon>Ecdysozoa</taxon>
        <taxon>Arthropoda</taxon>
        <taxon>Crustacea</taxon>
        <taxon>Branchiopoda</taxon>
        <taxon>Diplostraca</taxon>
        <taxon>Cladocera</taxon>
        <taxon>Anomopoda</taxon>
        <taxon>Daphniidae</taxon>
        <taxon>Daphnia</taxon>
    </lineage>
</organism>
<proteinExistence type="predicted"/>
<evidence type="ECO:0000256" key="1">
    <source>
        <dbReference type="SAM" id="MobiDB-lite"/>
    </source>
</evidence>
<dbReference type="AlphaFoldDB" id="A0A8J2S1E9"/>
<feature type="compositionally biased region" description="Polar residues" evidence="1">
    <location>
        <begin position="444"/>
        <end position="454"/>
    </location>
</feature>
<accession>A0A8J2S1E9</accession>
<evidence type="ECO:0000313" key="2">
    <source>
        <dbReference type="EMBL" id="CAH0109624.1"/>
    </source>
</evidence>
<feature type="compositionally biased region" description="Polar residues" evidence="1">
    <location>
        <begin position="73"/>
        <end position="84"/>
    </location>
</feature>
<reference evidence="2" key="1">
    <citation type="submission" date="2021-11" db="EMBL/GenBank/DDBJ databases">
        <authorList>
            <person name="Schell T."/>
        </authorList>
    </citation>
    <scope>NUCLEOTIDE SEQUENCE</scope>
    <source>
        <strain evidence="2">M5</strain>
    </source>
</reference>
<comment type="caution">
    <text evidence="2">The sequence shown here is derived from an EMBL/GenBank/DDBJ whole genome shotgun (WGS) entry which is preliminary data.</text>
</comment>
<dbReference type="Proteomes" id="UP000789390">
    <property type="component" value="Unassembled WGS sequence"/>
</dbReference>